<dbReference type="PANTHER" id="PTHR43366:SF1">
    <property type="entry name" value="PYRUVATE SYNTHASE SUBUNIT PORC"/>
    <property type="match status" value="1"/>
</dbReference>
<dbReference type="InterPro" id="IPR019752">
    <property type="entry name" value="Pyrv/ketoisovalerate_OxRed_cat"/>
</dbReference>
<evidence type="ECO:0000256" key="1">
    <source>
        <dbReference type="ARBA" id="ARBA00023002"/>
    </source>
</evidence>
<protein>
    <submittedName>
        <fullName evidence="4">Pyruvate synthase</fullName>
    </submittedName>
</protein>
<keyword evidence="4" id="KW-0670">Pyruvate</keyword>
<dbReference type="RefSeq" id="WP_406607819.1">
    <property type="nucleotide sequence ID" value="NZ_PFKO01000255.1"/>
</dbReference>
<evidence type="ECO:0000259" key="2">
    <source>
        <dbReference type="Pfam" id="PF01558"/>
    </source>
</evidence>
<dbReference type="Proteomes" id="UP000230646">
    <property type="component" value="Unassembled WGS sequence"/>
</dbReference>
<keyword evidence="1" id="KW-0560">Oxidoreductase</keyword>
<dbReference type="AlphaFoldDB" id="A0A2M7PP06"/>
<evidence type="ECO:0000313" key="6">
    <source>
        <dbReference type="Proteomes" id="UP000231493"/>
    </source>
</evidence>
<dbReference type="PANTHER" id="PTHR43366">
    <property type="entry name" value="PYRUVATE SYNTHASE SUBUNIT PORC"/>
    <property type="match status" value="1"/>
</dbReference>
<accession>A0A2M7KAK5</accession>
<accession>A0A2M7PP06</accession>
<dbReference type="Gene3D" id="3.40.920.10">
    <property type="entry name" value="Pyruvate-ferredoxin oxidoreductase, PFOR, domain III"/>
    <property type="match status" value="1"/>
</dbReference>
<evidence type="ECO:0000313" key="4">
    <source>
        <dbReference type="EMBL" id="PIY32151.1"/>
    </source>
</evidence>
<dbReference type="EMBL" id="PFIP01000018">
    <property type="protein sequence ID" value="PIX35166.1"/>
    <property type="molecule type" value="Genomic_DNA"/>
</dbReference>
<proteinExistence type="predicted"/>
<dbReference type="GO" id="GO:0016625">
    <property type="term" value="F:oxidoreductase activity, acting on the aldehyde or oxo group of donors, iron-sulfur protein as acceptor"/>
    <property type="evidence" value="ECO:0007669"/>
    <property type="project" value="InterPro"/>
</dbReference>
<dbReference type="NCBIfam" id="TIGR02175">
    <property type="entry name" value="PorC_KorC"/>
    <property type="match status" value="1"/>
</dbReference>
<dbReference type="InterPro" id="IPR011894">
    <property type="entry name" value="PorC_KorC"/>
</dbReference>
<reference evidence="3" key="2">
    <citation type="submission" date="2017-09" db="EMBL/GenBank/DDBJ databases">
        <title>Depth-based differentiation of microbial function through sediment-hosted aquifers and enrichment of novel symbionts in the deep terrestrial subsurface.</title>
        <authorList>
            <person name="Probst A.J."/>
            <person name="Ladd B."/>
            <person name="Jarett J.K."/>
            <person name="Geller-Mcgrath D.E."/>
            <person name="Sieber C.M.K."/>
            <person name="Emerson J.B."/>
            <person name="Anantharaman K."/>
            <person name="Thomas B.C."/>
            <person name="Malmstrom R."/>
            <person name="Stieglmeier M."/>
            <person name="Klingl A."/>
            <person name="Woyke T."/>
            <person name="Ryan C.M."/>
            <person name="Banfield J.F."/>
        </authorList>
    </citation>
    <scope>NUCLEOTIDE SEQUENCE</scope>
    <source>
        <strain evidence="3">CG_4_8_14_3_um_filter_34_18</strain>
    </source>
</reference>
<reference evidence="5 6" key="1">
    <citation type="submission" date="2017-09" db="EMBL/GenBank/DDBJ databases">
        <title>Depth-based differentiation of microbial function through sediment-hosted aquifers and enrichment of novel symbionts in the deep terrestrial subsurface.</title>
        <authorList>
            <person name="Probst A.J."/>
            <person name="Ladd B."/>
            <person name="Jarett J.K."/>
            <person name="Geller-Mcgrath D.E."/>
            <person name="Sieber C.M."/>
            <person name="Emerson J.B."/>
            <person name="Anantharaman K."/>
            <person name="Thomas B.C."/>
            <person name="Malmstrom R."/>
            <person name="Stieglmeier M."/>
            <person name="Klingl A."/>
            <person name="Woyke T."/>
            <person name="Ryan C.M."/>
            <person name="Banfield J.F."/>
        </authorList>
    </citation>
    <scope>NUCLEOTIDE SEQUENCE [LARGE SCALE GENOMIC DNA]</scope>
    <source>
        <strain evidence="4">CG_4_10_14_3_um_filter_34_13</strain>
    </source>
</reference>
<dbReference type="Pfam" id="PF01558">
    <property type="entry name" value="POR"/>
    <property type="match status" value="1"/>
</dbReference>
<dbReference type="InterPro" id="IPR002869">
    <property type="entry name" value="Pyrv_flavodox_OxRed_cen"/>
</dbReference>
<evidence type="ECO:0000313" key="3">
    <source>
        <dbReference type="EMBL" id="PIX35166.1"/>
    </source>
</evidence>
<sequence length="190" mass="20785">MEKLIEVRWHGRGGQGAVTASKLLATSALAEDKYIQAFPEYGPERMGAPIQSFTRISKTPIKIHCHVTHPNIVVVLDSTLLRAVDVTEGLTEDGVLIINTEESAAEIRKKLNLKGRKVYTVDASKIAQETIGKPLPNTPLIGALIKATGLLTLNNVLADIEDKFKKKFSSKIVEGNINAIKRAYQEVKGE</sequence>
<organism evidence="4 5">
    <name type="scientific">Candidatus Infernicultor aquiphilus</name>
    <dbReference type="NCBI Taxonomy" id="1805029"/>
    <lineage>
        <taxon>Bacteria</taxon>
        <taxon>Pseudomonadati</taxon>
        <taxon>Atribacterota</taxon>
        <taxon>Candidatus Phoenicimicrobiia</taxon>
        <taxon>Candidatus Pheonicimicrobiales</taxon>
        <taxon>Candidatus Phoenicimicrobiaceae</taxon>
        <taxon>Candidatus Infernicultor</taxon>
    </lineage>
</organism>
<dbReference type="SUPFAM" id="SSF53323">
    <property type="entry name" value="Pyruvate-ferredoxin oxidoreductase, PFOR, domain III"/>
    <property type="match status" value="1"/>
</dbReference>
<evidence type="ECO:0000313" key="5">
    <source>
        <dbReference type="Proteomes" id="UP000230646"/>
    </source>
</evidence>
<dbReference type="EMBL" id="PFKO01000255">
    <property type="protein sequence ID" value="PIY32151.1"/>
    <property type="molecule type" value="Genomic_DNA"/>
</dbReference>
<gene>
    <name evidence="4" type="ORF">COZ07_06655</name>
    <name evidence="3" type="ORF">COZ58_01170</name>
</gene>
<dbReference type="InterPro" id="IPR051626">
    <property type="entry name" value="Oxidoreductase_gamma_subunit"/>
</dbReference>
<feature type="domain" description="Pyruvate/ketoisovalerate oxidoreductase catalytic" evidence="2">
    <location>
        <begin position="13"/>
        <end position="185"/>
    </location>
</feature>
<name>A0A2M7PP06_9BACT</name>
<comment type="caution">
    <text evidence="4">The sequence shown here is derived from an EMBL/GenBank/DDBJ whole genome shotgun (WGS) entry which is preliminary data.</text>
</comment>
<dbReference type="Proteomes" id="UP000231493">
    <property type="component" value="Unassembled WGS sequence"/>
</dbReference>